<dbReference type="Pfam" id="PF02537">
    <property type="entry name" value="CRCB"/>
    <property type="match status" value="1"/>
</dbReference>
<dbReference type="AlphaFoldDB" id="A0A6I5NMD5"/>
<comment type="similarity">
    <text evidence="7 10">Belongs to the fluoride channel Fluc/FEX (TC 1.A.43) family.</text>
</comment>
<evidence type="ECO:0000256" key="7">
    <source>
        <dbReference type="ARBA" id="ARBA00035120"/>
    </source>
</evidence>
<dbReference type="GO" id="GO:0046872">
    <property type="term" value="F:metal ion binding"/>
    <property type="evidence" value="ECO:0007669"/>
    <property type="project" value="UniProtKB-KW"/>
</dbReference>
<name>A0A6I5NMD5_9BIFI</name>
<comment type="caution">
    <text evidence="12">The sequence shown here is derived from an EMBL/GenBank/DDBJ whole genome shotgun (WGS) entry which is preliminary data.</text>
</comment>
<keyword evidence="6 10" id="KW-0407">Ion channel</keyword>
<dbReference type="GO" id="GO:0005886">
    <property type="term" value="C:plasma membrane"/>
    <property type="evidence" value="ECO:0007669"/>
    <property type="project" value="UniProtKB-SubCell"/>
</dbReference>
<keyword evidence="10" id="KW-0915">Sodium</keyword>
<evidence type="ECO:0000313" key="13">
    <source>
        <dbReference type="Proteomes" id="UP000469292"/>
    </source>
</evidence>
<evidence type="ECO:0000256" key="4">
    <source>
        <dbReference type="ARBA" id="ARBA00022989"/>
    </source>
</evidence>
<sequence length="450" mass="47168">MEHNSSTSPNDSSLNGSPDHAPDDSPDNGVNPGHSAGAAAPGTGGTGTAGISGASDALGHIVAPHGASAPRDTSASSPRRPMHAASSDWTEDDIRHDIEDHEGHEDAGDRASSDDMPDVEPDHLVYSTSTPDESSGHHAGRHARQPLPGEEQWPVSWDESYRQAVEEERREATAAAESPTPAIGLSDEERALADELSHAHPTGAAAMRRPPKIPLAPAKRLQAKFNPLADWANYVVVFLGGTVGTALRYWLWVLIPSAVGDGSLTMAFHPATFVANMIACFLFAAITTFCAVAIWIRKRTRQLLSRCLGMGMCGGLSTLSAMMVEDITALHSGLYGGFLLYTALSFLCGMLVSWAASALVMKLSAGRAARAMTEVTPDRVAKPAIGVRVPVDPEVAAAGSAPGTISVVPMTPEGEATPHVPAGFAAGDEPQPSTDEIPVVRNQHTGEVKL</sequence>
<evidence type="ECO:0000256" key="5">
    <source>
        <dbReference type="ARBA" id="ARBA00023136"/>
    </source>
</evidence>
<feature type="transmembrane region" description="Helical" evidence="10">
    <location>
        <begin position="231"/>
        <end position="251"/>
    </location>
</feature>
<keyword evidence="2 10" id="KW-1003">Cell membrane</keyword>
<keyword evidence="10" id="KW-0479">Metal-binding</keyword>
<keyword evidence="3 10" id="KW-0812">Transmembrane</keyword>
<feature type="compositionally biased region" description="Basic and acidic residues" evidence="11">
    <location>
        <begin position="159"/>
        <end position="172"/>
    </location>
</feature>
<feature type="transmembrane region" description="Helical" evidence="10">
    <location>
        <begin position="335"/>
        <end position="360"/>
    </location>
</feature>
<comment type="function">
    <text evidence="9 10">Fluoride-specific ion channel. Important for reducing fluoride concentration in the cell, thus reducing its toxicity.</text>
</comment>
<gene>
    <name evidence="10" type="primary">fluC</name>
    <name evidence="10" type="synonym">crcB</name>
    <name evidence="12" type="ORF">F6S87_04670</name>
</gene>
<feature type="transmembrane region" description="Helical" evidence="10">
    <location>
        <begin position="271"/>
        <end position="296"/>
    </location>
</feature>
<feature type="transmembrane region" description="Helical" evidence="10">
    <location>
        <begin position="303"/>
        <end position="323"/>
    </location>
</feature>
<reference evidence="12 13" key="1">
    <citation type="submission" date="2019-09" db="EMBL/GenBank/DDBJ databases">
        <title>Phylogenetic characterization of a novel taxon of the genus Bifidobacterium: Bifidobacterium choloepi sp. nov.</title>
        <authorList>
            <person name="Modesto M."/>
            <person name="Satti M."/>
        </authorList>
    </citation>
    <scope>NUCLEOTIDE SEQUENCE [LARGE SCALE GENOMIC DNA]</scope>
    <source>
        <strain evidence="12 13">BRDM6</strain>
    </source>
</reference>
<evidence type="ECO:0000256" key="10">
    <source>
        <dbReference type="HAMAP-Rule" id="MF_00454"/>
    </source>
</evidence>
<evidence type="ECO:0000313" key="12">
    <source>
        <dbReference type="EMBL" id="NEG69902.1"/>
    </source>
</evidence>
<feature type="binding site" evidence="10">
    <location>
        <position position="317"/>
    </location>
    <ligand>
        <name>Na(+)</name>
        <dbReference type="ChEBI" id="CHEBI:29101"/>
        <note>structural</note>
    </ligand>
</feature>
<dbReference type="RefSeq" id="WP_163227412.1">
    <property type="nucleotide sequence ID" value="NZ_VYSG01000001.1"/>
</dbReference>
<evidence type="ECO:0000256" key="1">
    <source>
        <dbReference type="ARBA" id="ARBA00004651"/>
    </source>
</evidence>
<evidence type="ECO:0000256" key="3">
    <source>
        <dbReference type="ARBA" id="ARBA00022692"/>
    </source>
</evidence>
<protein>
    <recommendedName>
        <fullName evidence="10">Fluoride-specific ion channel FluC</fullName>
    </recommendedName>
</protein>
<feature type="binding site" evidence="10">
    <location>
        <position position="314"/>
    </location>
    <ligand>
        <name>Na(+)</name>
        <dbReference type="ChEBI" id="CHEBI:29101"/>
        <note>structural</note>
    </ligand>
</feature>
<dbReference type="Proteomes" id="UP000469292">
    <property type="component" value="Unassembled WGS sequence"/>
</dbReference>
<feature type="compositionally biased region" description="Polar residues" evidence="11">
    <location>
        <begin position="1"/>
        <end position="16"/>
    </location>
</feature>
<evidence type="ECO:0000256" key="6">
    <source>
        <dbReference type="ARBA" id="ARBA00023303"/>
    </source>
</evidence>
<feature type="region of interest" description="Disordered" evidence="11">
    <location>
        <begin position="416"/>
        <end position="450"/>
    </location>
</feature>
<dbReference type="GO" id="GO:0062054">
    <property type="term" value="F:fluoride channel activity"/>
    <property type="evidence" value="ECO:0007669"/>
    <property type="project" value="UniProtKB-UniRule"/>
</dbReference>
<evidence type="ECO:0000256" key="2">
    <source>
        <dbReference type="ARBA" id="ARBA00022475"/>
    </source>
</evidence>
<feature type="compositionally biased region" description="Basic and acidic residues" evidence="11">
    <location>
        <begin position="92"/>
        <end position="113"/>
    </location>
</feature>
<feature type="compositionally biased region" description="Low complexity" evidence="11">
    <location>
        <begin position="173"/>
        <end position="182"/>
    </location>
</feature>
<dbReference type="GO" id="GO:0140114">
    <property type="term" value="P:cellular detoxification of fluoride"/>
    <property type="evidence" value="ECO:0007669"/>
    <property type="project" value="UniProtKB-UniRule"/>
</dbReference>
<dbReference type="InterPro" id="IPR003691">
    <property type="entry name" value="FluC"/>
</dbReference>
<keyword evidence="13" id="KW-1185">Reference proteome</keyword>
<comment type="catalytic activity">
    <reaction evidence="8">
        <text>fluoride(in) = fluoride(out)</text>
        <dbReference type="Rhea" id="RHEA:76159"/>
        <dbReference type="ChEBI" id="CHEBI:17051"/>
    </reaction>
    <physiologicalReaction direction="left-to-right" evidence="8">
        <dbReference type="Rhea" id="RHEA:76160"/>
    </physiologicalReaction>
</comment>
<comment type="subcellular location">
    <subcellularLocation>
        <location evidence="1 10">Cell membrane</location>
        <topology evidence="1 10">Multi-pass membrane protein</topology>
    </subcellularLocation>
</comment>
<comment type="activity regulation">
    <text evidence="10">Na(+) is not transported, but it plays an essential structural role and its presence is essential for fluoride channel function.</text>
</comment>
<evidence type="ECO:0000256" key="11">
    <source>
        <dbReference type="SAM" id="MobiDB-lite"/>
    </source>
</evidence>
<keyword evidence="4 10" id="KW-1133">Transmembrane helix</keyword>
<keyword evidence="10" id="KW-0813">Transport</keyword>
<dbReference type="EMBL" id="VYSG01000001">
    <property type="protein sequence ID" value="NEG69902.1"/>
    <property type="molecule type" value="Genomic_DNA"/>
</dbReference>
<evidence type="ECO:0000256" key="9">
    <source>
        <dbReference type="ARBA" id="ARBA00049940"/>
    </source>
</evidence>
<evidence type="ECO:0000256" key="8">
    <source>
        <dbReference type="ARBA" id="ARBA00035585"/>
    </source>
</evidence>
<proteinExistence type="inferred from homology"/>
<keyword evidence="5 10" id="KW-0472">Membrane</keyword>
<keyword evidence="10" id="KW-0406">Ion transport</keyword>
<feature type="region of interest" description="Disordered" evidence="11">
    <location>
        <begin position="1"/>
        <end position="184"/>
    </location>
</feature>
<organism evidence="12 13">
    <name type="scientific">Bifidobacterium choloepi</name>
    <dbReference type="NCBI Taxonomy" id="2614131"/>
    <lineage>
        <taxon>Bacteria</taxon>
        <taxon>Bacillati</taxon>
        <taxon>Actinomycetota</taxon>
        <taxon>Actinomycetes</taxon>
        <taxon>Bifidobacteriales</taxon>
        <taxon>Bifidobacteriaceae</taxon>
        <taxon>Bifidobacterium</taxon>
    </lineage>
</organism>
<accession>A0A6I5NMD5</accession>
<dbReference type="HAMAP" id="MF_00454">
    <property type="entry name" value="FluC"/>
    <property type="match status" value="1"/>
</dbReference>